<evidence type="ECO:0000313" key="2">
    <source>
        <dbReference type="EnsemblPlants" id="AET3Gv20617700.4"/>
    </source>
</evidence>
<dbReference type="EnsemblPlants" id="AET3Gv20617700.4">
    <property type="protein sequence ID" value="AET3Gv20617700.4"/>
    <property type="gene ID" value="AET3Gv20617700"/>
</dbReference>
<reference evidence="2" key="3">
    <citation type="journal article" date="2017" name="Nature">
        <title>Genome sequence of the progenitor of the wheat D genome Aegilops tauschii.</title>
        <authorList>
            <person name="Luo M.C."/>
            <person name="Gu Y.Q."/>
            <person name="Puiu D."/>
            <person name="Wang H."/>
            <person name="Twardziok S.O."/>
            <person name="Deal K.R."/>
            <person name="Huo N."/>
            <person name="Zhu T."/>
            <person name="Wang L."/>
            <person name="Wang Y."/>
            <person name="McGuire P.E."/>
            <person name="Liu S."/>
            <person name="Long H."/>
            <person name="Ramasamy R.K."/>
            <person name="Rodriguez J.C."/>
            <person name="Van S.L."/>
            <person name="Yuan L."/>
            <person name="Wang Z."/>
            <person name="Xia Z."/>
            <person name="Xiao L."/>
            <person name="Anderson O.D."/>
            <person name="Ouyang S."/>
            <person name="Liang Y."/>
            <person name="Zimin A.V."/>
            <person name="Pertea G."/>
            <person name="Qi P."/>
            <person name="Bennetzen J.L."/>
            <person name="Dai X."/>
            <person name="Dawson M.W."/>
            <person name="Muller H.G."/>
            <person name="Kugler K."/>
            <person name="Rivarola-Duarte L."/>
            <person name="Spannagl M."/>
            <person name="Mayer K.F.X."/>
            <person name="Lu F.H."/>
            <person name="Bevan M.W."/>
            <person name="Leroy P."/>
            <person name="Li P."/>
            <person name="You F.M."/>
            <person name="Sun Q."/>
            <person name="Liu Z."/>
            <person name="Lyons E."/>
            <person name="Wicker T."/>
            <person name="Salzberg S.L."/>
            <person name="Devos K.M."/>
            <person name="Dvorak J."/>
        </authorList>
    </citation>
    <scope>NUCLEOTIDE SEQUENCE [LARGE SCALE GENOMIC DNA]</scope>
    <source>
        <strain evidence="2">cv. AL8/78</strain>
    </source>
</reference>
<evidence type="ECO:0000256" key="1">
    <source>
        <dbReference type="SAM" id="MobiDB-lite"/>
    </source>
</evidence>
<evidence type="ECO:0000313" key="3">
    <source>
        <dbReference type="Proteomes" id="UP000015105"/>
    </source>
</evidence>
<feature type="region of interest" description="Disordered" evidence="1">
    <location>
        <begin position="12"/>
        <end position="35"/>
    </location>
</feature>
<dbReference type="AlphaFoldDB" id="A0A453F9P1"/>
<dbReference type="Gramene" id="AET3Gv20617700.4">
    <property type="protein sequence ID" value="AET3Gv20617700.4"/>
    <property type="gene ID" value="AET3Gv20617700"/>
</dbReference>
<accession>A0A453F9P1</accession>
<reference evidence="3" key="1">
    <citation type="journal article" date="2014" name="Science">
        <title>Ancient hybridizations among the ancestral genomes of bread wheat.</title>
        <authorList>
            <consortium name="International Wheat Genome Sequencing Consortium,"/>
            <person name="Marcussen T."/>
            <person name="Sandve S.R."/>
            <person name="Heier L."/>
            <person name="Spannagl M."/>
            <person name="Pfeifer M."/>
            <person name="Jakobsen K.S."/>
            <person name="Wulff B.B."/>
            <person name="Steuernagel B."/>
            <person name="Mayer K.F."/>
            <person name="Olsen O.A."/>
        </authorList>
    </citation>
    <scope>NUCLEOTIDE SEQUENCE [LARGE SCALE GENOMIC DNA]</scope>
    <source>
        <strain evidence="3">cv. AL8/78</strain>
    </source>
</reference>
<organism evidence="2 3">
    <name type="scientific">Aegilops tauschii subsp. strangulata</name>
    <name type="common">Goatgrass</name>
    <dbReference type="NCBI Taxonomy" id="200361"/>
    <lineage>
        <taxon>Eukaryota</taxon>
        <taxon>Viridiplantae</taxon>
        <taxon>Streptophyta</taxon>
        <taxon>Embryophyta</taxon>
        <taxon>Tracheophyta</taxon>
        <taxon>Spermatophyta</taxon>
        <taxon>Magnoliopsida</taxon>
        <taxon>Liliopsida</taxon>
        <taxon>Poales</taxon>
        <taxon>Poaceae</taxon>
        <taxon>BOP clade</taxon>
        <taxon>Pooideae</taxon>
        <taxon>Triticodae</taxon>
        <taxon>Triticeae</taxon>
        <taxon>Triticinae</taxon>
        <taxon>Aegilops</taxon>
    </lineage>
</organism>
<sequence>RTSHLHRLARLSDLDSPLSPHRRCTPASSPRAAMSNWQCSTVSEAKLRALVDAGMLPCLTEAREWIKPMLEDSPRPSQGTSRATTRRRSGALASGSSGGNPMAINGPLTSSNSGWRSEWFYLKNDPECPLPVFTGGLHDTTPAAWSDGPEKKKQAKLLHGCPAAVTALQARGVDLATVIGGYLARGVVPLRRPALRLFEMTADRAPFGEN</sequence>
<keyword evidence="3" id="KW-1185">Reference proteome</keyword>
<reference evidence="2" key="4">
    <citation type="submission" date="2019-03" db="UniProtKB">
        <authorList>
            <consortium name="EnsemblPlants"/>
        </authorList>
    </citation>
    <scope>IDENTIFICATION</scope>
</reference>
<reference evidence="2" key="5">
    <citation type="journal article" date="2021" name="G3 (Bethesda)">
        <title>Aegilops tauschii genome assembly Aet v5.0 features greater sequence contiguity and improved annotation.</title>
        <authorList>
            <person name="Wang L."/>
            <person name="Zhu T."/>
            <person name="Rodriguez J.C."/>
            <person name="Deal K.R."/>
            <person name="Dubcovsky J."/>
            <person name="McGuire P.E."/>
            <person name="Lux T."/>
            <person name="Spannagl M."/>
            <person name="Mayer K.F.X."/>
            <person name="Baldrich P."/>
            <person name="Meyers B.C."/>
            <person name="Huo N."/>
            <person name="Gu Y.Q."/>
            <person name="Zhou H."/>
            <person name="Devos K.M."/>
            <person name="Bennetzen J.L."/>
            <person name="Unver T."/>
            <person name="Budak H."/>
            <person name="Gulick P.J."/>
            <person name="Galiba G."/>
            <person name="Kalapos B."/>
            <person name="Nelson D.R."/>
            <person name="Li P."/>
            <person name="You F.M."/>
            <person name="Luo M.C."/>
            <person name="Dvorak J."/>
        </authorList>
    </citation>
    <scope>NUCLEOTIDE SEQUENCE [LARGE SCALE GENOMIC DNA]</scope>
    <source>
        <strain evidence="2">cv. AL8/78</strain>
    </source>
</reference>
<proteinExistence type="predicted"/>
<protein>
    <submittedName>
        <fullName evidence="2">Uncharacterized protein</fullName>
    </submittedName>
</protein>
<name>A0A453F9P1_AEGTS</name>
<dbReference type="Proteomes" id="UP000015105">
    <property type="component" value="Chromosome 3D"/>
</dbReference>
<reference evidence="3" key="2">
    <citation type="journal article" date="2017" name="Nat. Plants">
        <title>The Aegilops tauschii genome reveals multiple impacts of transposons.</title>
        <authorList>
            <person name="Zhao G."/>
            <person name="Zou C."/>
            <person name="Li K."/>
            <person name="Wang K."/>
            <person name="Li T."/>
            <person name="Gao L."/>
            <person name="Zhang X."/>
            <person name="Wang H."/>
            <person name="Yang Z."/>
            <person name="Liu X."/>
            <person name="Jiang W."/>
            <person name="Mao L."/>
            <person name="Kong X."/>
            <person name="Jiao Y."/>
            <person name="Jia J."/>
        </authorList>
    </citation>
    <scope>NUCLEOTIDE SEQUENCE [LARGE SCALE GENOMIC DNA]</scope>
    <source>
        <strain evidence="3">cv. AL8/78</strain>
    </source>
</reference>
<feature type="region of interest" description="Disordered" evidence="1">
    <location>
        <begin position="69"/>
        <end position="108"/>
    </location>
</feature>